<dbReference type="Pfam" id="PF00676">
    <property type="entry name" value="E1_dh"/>
    <property type="match status" value="1"/>
</dbReference>
<dbReference type="GO" id="GO:0042645">
    <property type="term" value="C:mitochondrial nucleoid"/>
    <property type="evidence" value="ECO:0007669"/>
    <property type="project" value="EnsemblFungi"/>
</dbReference>
<accession>A0A075AZA9</accession>
<proteinExistence type="predicted"/>
<dbReference type="GO" id="GO:0004739">
    <property type="term" value="F:pyruvate dehydrogenase (acetyl-transferring) activity"/>
    <property type="evidence" value="ECO:0007669"/>
    <property type="project" value="UniProtKB-EC"/>
</dbReference>
<evidence type="ECO:0000256" key="5">
    <source>
        <dbReference type="ARBA" id="ARBA00072290"/>
    </source>
</evidence>
<keyword evidence="6" id="KW-0175">Coiled coil</keyword>
<evidence type="ECO:0000313" key="8">
    <source>
        <dbReference type="EMBL" id="EPZ35620.1"/>
    </source>
</evidence>
<dbReference type="CDD" id="cd02000">
    <property type="entry name" value="TPP_E1_PDC_ADC_BCADC"/>
    <property type="match status" value="1"/>
</dbReference>
<dbReference type="PANTHER" id="PTHR11516:SF60">
    <property type="entry name" value="PYRUVATE DEHYDROGENASE E1 COMPONENT SUBUNIT ALPHA"/>
    <property type="match status" value="1"/>
</dbReference>
<reference evidence="8 9" key="1">
    <citation type="journal article" date="2013" name="Curr. Biol.">
        <title>Shared signatures of parasitism and phylogenomics unite Cryptomycota and microsporidia.</title>
        <authorList>
            <person name="James T.Y."/>
            <person name="Pelin A."/>
            <person name="Bonen L."/>
            <person name="Ahrendt S."/>
            <person name="Sain D."/>
            <person name="Corradi N."/>
            <person name="Stajich J.E."/>
        </authorList>
    </citation>
    <scope>NUCLEOTIDE SEQUENCE [LARGE SCALE GENOMIC DNA]</scope>
    <source>
        <strain evidence="8 9">CSF55</strain>
    </source>
</reference>
<dbReference type="FunFam" id="3.40.50.970:FF:000013">
    <property type="entry name" value="Pyruvate dehydrogenase E1 component subunit alpha"/>
    <property type="match status" value="1"/>
</dbReference>
<dbReference type="PANTHER" id="PTHR11516">
    <property type="entry name" value="PYRUVATE DEHYDROGENASE E1 COMPONENT, ALPHA SUBUNIT BACTERIAL AND ORGANELLAR"/>
    <property type="match status" value="1"/>
</dbReference>
<evidence type="ECO:0000256" key="4">
    <source>
        <dbReference type="ARBA" id="ARBA00023052"/>
    </source>
</evidence>
<protein>
    <recommendedName>
        <fullName evidence="5">Pyruvate dehydrogenase E1 component subunit alpha, mitochondrial</fullName>
        <ecNumber evidence="2">1.2.4.1</ecNumber>
    </recommendedName>
</protein>
<evidence type="ECO:0000256" key="6">
    <source>
        <dbReference type="SAM" id="Coils"/>
    </source>
</evidence>
<comment type="cofactor">
    <cofactor evidence="1">
        <name>thiamine diphosphate</name>
        <dbReference type="ChEBI" id="CHEBI:58937"/>
    </cofactor>
</comment>
<gene>
    <name evidence="8" type="ORF">O9G_002628</name>
</gene>
<dbReference type="Proteomes" id="UP000030755">
    <property type="component" value="Unassembled WGS sequence"/>
</dbReference>
<dbReference type="GO" id="GO:0006086">
    <property type="term" value="P:pyruvate decarboxylation to acetyl-CoA"/>
    <property type="evidence" value="ECO:0007669"/>
    <property type="project" value="EnsemblFungi"/>
</dbReference>
<dbReference type="HOGENOM" id="CLU_029393_5_2_1"/>
<dbReference type="SUPFAM" id="SSF52518">
    <property type="entry name" value="Thiamin diphosphate-binding fold (THDP-binding)"/>
    <property type="match status" value="1"/>
</dbReference>
<dbReference type="Gene3D" id="3.40.50.970">
    <property type="match status" value="1"/>
</dbReference>
<dbReference type="InterPro" id="IPR050642">
    <property type="entry name" value="PDH_E1_Alpha_Subunit"/>
</dbReference>
<feature type="domain" description="Dehydrogenase E1 component" evidence="7">
    <location>
        <begin position="48"/>
        <end position="350"/>
    </location>
</feature>
<dbReference type="GO" id="GO:0007124">
    <property type="term" value="P:pseudohyphal growth"/>
    <property type="evidence" value="ECO:0007669"/>
    <property type="project" value="EnsemblFungi"/>
</dbReference>
<evidence type="ECO:0000256" key="2">
    <source>
        <dbReference type="ARBA" id="ARBA00012281"/>
    </source>
</evidence>
<dbReference type="EC" id="1.2.4.1" evidence="2"/>
<dbReference type="EMBL" id="KE560790">
    <property type="protein sequence ID" value="EPZ35620.1"/>
    <property type="molecule type" value="Genomic_DNA"/>
</dbReference>
<organism evidence="8 9">
    <name type="scientific">Rozella allomycis (strain CSF55)</name>
    <dbReference type="NCBI Taxonomy" id="988480"/>
    <lineage>
        <taxon>Eukaryota</taxon>
        <taxon>Fungi</taxon>
        <taxon>Fungi incertae sedis</taxon>
        <taxon>Cryptomycota</taxon>
        <taxon>Cryptomycota incertae sedis</taxon>
        <taxon>Rozella</taxon>
    </lineage>
</organism>
<keyword evidence="9" id="KW-1185">Reference proteome</keyword>
<dbReference type="OMA" id="LGYEMPC"/>
<keyword evidence="3" id="KW-0560">Oxidoreductase</keyword>
<dbReference type="GO" id="GO:0045254">
    <property type="term" value="C:pyruvate dehydrogenase complex"/>
    <property type="evidence" value="ECO:0007669"/>
    <property type="project" value="EnsemblFungi"/>
</dbReference>
<evidence type="ECO:0000256" key="1">
    <source>
        <dbReference type="ARBA" id="ARBA00001964"/>
    </source>
</evidence>
<dbReference type="InterPro" id="IPR001017">
    <property type="entry name" value="DH_E1"/>
</dbReference>
<feature type="coiled-coil region" evidence="6">
    <location>
        <begin position="315"/>
        <end position="346"/>
    </location>
</feature>
<dbReference type="OrthoDB" id="10256198at2759"/>
<keyword evidence="4" id="KW-0786">Thiamine pyrophosphate</keyword>
<evidence type="ECO:0000256" key="3">
    <source>
        <dbReference type="ARBA" id="ARBA00023002"/>
    </source>
</evidence>
<name>A0A075AZA9_ROZAC</name>
<sequence>MASNRLIRRLYSTKTFEFKLGEPFITHKCDPPPPVAKATKEQLMNMYRQMVVIRRMETAADNLYKSKMIRGFCHLAIGQEAVPVGMEAAITSDDKIITAYRCHGFTYTRGGSVFSILAELMQRGKAGPCICLQTTFMEEMELLEPKYITNLNVNKVPVGAGLALAQKYMNQKNVTFSLYGDGASNQGQVFEAFNMAKLWNLPCIFVCENNKYGMGTAMQRSSASTDYYARGDYIPGIKVKCFLKSKKVNGMNVLAVREACSFAKQWALSGKGPLVMEINTYRYGGHSMSDPGTTYRTREEIQQMRSLNDPITGLKKIILDNSVALEEELKEARVEVEEAVQKATESPQPPMEEYWSNVYAKGSEVPSLRGCSIEDTHFY</sequence>
<evidence type="ECO:0000313" key="9">
    <source>
        <dbReference type="Proteomes" id="UP000030755"/>
    </source>
</evidence>
<dbReference type="InterPro" id="IPR029061">
    <property type="entry name" value="THDP-binding"/>
</dbReference>
<dbReference type="STRING" id="988480.A0A075AZA9"/>
<evidence type="ECO:0000259" key="7">
    <source>
        <dbReference type="Pfam" id="PF00676"/>
    </source>
</evidence>
<dbReference type="AlphaFoldDB" id="A0A075AZA9"/>